<dbReference type="InterPro" id="IPR025342">
    <property type="entry name" value="DUF4248"/>
</dbReference>
<dbReference type="Pfam" id="PF14053">
    <property type="entry name" value="DUF4248"/>
    <property type="match status" value="1"/>
</dbReference>
<dbReference type="EMBL" id="VZAH01000076">
    <property type="protein sequence ID" value="MQP14070.1"/>
    <property type="molecule type" value="Genomic_DNA"/>
</dbReference>
<name>A0A6G1VL02_9BACT</name>
<comment type="caution">
    <text evidence="1">The sequence shown here is derived from an EMBL/GenBank/DDBJ whole genome shotgun (WGS) entry which is preliminary data.</text>
</comment>
<reference evidence="1 2" key="1">
    <citation type="submission" date="2019-09" db="EMBL/GenBank/DDBJ databases">
        <title>Distinct polysaccharide growth profiles of human intestinal Prevotella copri isolates.</title>
        <authorList>
            <person name="Fehlner-Peach H."/>
            <person name="Magnabosco C."/>
            <person name="Raghavan V."/>
            <person name="Scher J.U."/>
            <person name="Tett A."/>
            <person name="Cox L.M."/>
            <person name="Gottsegen C."/>
            <person name="Watters A."/>
            <person name="Wiltshire- Gordon J.D."/>
            <person name="Segata N."/>
            <person name="Bonneau R."/>
            <person name="Littman D.R."/>
        </authorList>
    </citation>
    <scope>NUCLEOTIDE SEQUENCE [LARGE SCALE GENOMIC DNA]</scope>
    <source>
        <strain evidence="2">iAA917</strain>
    </source>
</reference>
<dbReference type="AlphaFoldDB" id="A0A6G1VL02"/>
<gene>
    <name evidence="1" type="ORF">F7D25_06545</name>
</gene>
<accession>A0A6G1VL02</accession>
<dbReference type="Proteomes" id="UP000477980">
    <property type="component" value="Unassembled WGS sequence"/>
</dbReference>
<dbReference type="OrthoDB" id="1122631at2"/>
<evidence type="ECO:0000313" key="1">
    <source>
        <dbReference type="EMBL" id="MQP14070.1"/>
    </source>
</evidence>
<dbReference type="RefSeq" id="WP_153091747.1">
    <property type="nucleotide sequence ID" value="NZ_VZAH01000076.1"/>
</dbReference>
<evidence type="ECO:0000313" key="2">
    <source>
        <dbReference type="Proteomes" id="UP000477980"/>
    </source>
</evidence>
<protein>
    <submittedName>
        <fullName evidence="1">DUF4248 domain-containing protein</fullName>
    </submittedName>
</protein>
<sequence length="73" mass="8737">MQNEPEIRYYTKQEIALLYFPDSTPEVANAHLRRWIQKCTPLYRKLLEVGYRKSDKGFFPRQVAIIFDFLGEP</sequence>
<proteinExistence type="predicted"/>
<organism evidence="1 2">
    <name type="scientific">Segatella copri</name>
    <dbReference type="NCBI Taxonomy" id="165179"/>
    <lineage>
        <taxon>Bacteria</taxon>
        <taxon>Pseudomonadati</taxon>
        <taxon>Bacteroidota</taxon>
        <taxon>Bacteroidia</taxon>
        <taxon>Bacteroidales</taxon>
        <taxon>Prevotellaceae</taxon>
        <taxon>Segatella</taxon>
    </lineage>
</organism>